<dbReference type="Pfam" id="PF00270">
    <property type="entry name" value="DEAD"/>
    <property type="match status" value="1"/>
</dbReference>
<comment type="catalytic activity">
    <reaction evidence="11">
        <text>Couples ATP hydrolysis with the unwinding of duplex DNA by translocating in the 3'-5' direction.</text>
        <dbReference type="EC" id="5.6.2.4"/>
    </reaction>
</comment>
<comment type="subcellular location">
    <subcellularLocation>
        <location evidence="2">Nucleus</location>
    </subcellularLocation>
</comment>
<dbReference type="NCBIfam" id="TIGR00614">
    <property type="entry name" value="recQ_fam"/>
    <property type="match status" value="1"/>
</dbReference>
<dbReference type="InterPro" id="IPR032284">
    <property type="entry name" value="RecQ_Zn-bd"/>
</dbReference>
<dbReference type="Gene3D" id="1.10.10.10">
    <property type="entry name" value="Winged helix-like DNA-binding domain superfamily/Winged helix DNA-binding domain"/>
    <property type="match status" value="1"/>
</dbReference>
<dbReference type="Pfam" id="PF00271">
    <property type="entry name" value="Helicase_C"/>
    <property type="match status" value="1"/>
</dbReference>
<dbReference type="EMBL" id="KE148159">
    <property type="protein sequence ID" value="EPE04779.1"/>
    <property type="molecule type" value="Genomic_DNA"/>
</dbReference>
<protein>
    <recommendedName>
        <fullName evidence="12">DNA 3'-5' helicase</fullName>
        <ecNumber evidence="12">5.6.2.4</ecNumber>
    </recommendedName>
</protein>
<feature type="compositionally biased region" description="Gly residues" evidence="13">
    <location>
        <begin position="1819"/>
        <end position="1828"/>
    </location>
</feature>
<feature type="domain" description="Helicase C-terminal" evidence="16">
    <location>
        <begin position="1121"/>
        <end position="1285"/>
    </location>
</feature>
<dbReference type="InterPro" id="IPR002121">
    <property type="entry name" value="HRDC_dom"/>
</dbReference>
<sequence length="1901" mass="207473">MTLNNLAEQLPWLLRNPKATRPAASPLTATTSSNSLHHTAGKASSSALLTPGPSAAHSPTTAALISTFRRDPPPPPASSNFSTAPTAFSTPRASHTPVPLPTPFSTASTVVPSLRPGFPAASDAPSNPAVNRAMRNLPPPAFPPSIPATDMSIAFSNTPSRRQQAQPELPQQPSLSRLAPGMARGLATPARAAREMPGNKHATSAKTPSRAAPTVSSSHTKRTKTPVSASPFFDYPSDIDLDDFDSVVDLTTDDNVPSSSPRQEAHDGMQLWQEDHVSLPEPASSRRGKKRKSMEISGSLPRATLPPKRKAHTDQDLQRATRASQEDKFDDTESIGDFPDVNDIVAIASSSPLTTRQTPAKTSSKTPSKATSKTPSKATSSALRRSPIKSPTKVVEPASPTLAKSVTPQKRQKRESIRSDVVMDSEDEFVTPPTRNASFVSCPNDSVLVMDGPPSPHSPTFRTASRVVDTPNKYRSATRAHATKTPEQEMPDTDMEDDMLDTLPDIDDLTDDHATRPAQSTQPAPTVSVPAQEDEDVDGEATQRPPVLSYWPALRWKQHGIEEKIRKNAADYTKALREKSSPARRLQIKGEKEPLLKERQKVDSLVDEFRSYAALYNDQETLLNAITEAYQVHQDTEAEEARLDELSTEVQDREETLRSRLSEAGISPTDHPAGFDAGSPHNVVVPATQHPEGFMPQVMSRNNTVMSENPSQIVLQTQAPPPRNQRPETSWDNQFPRPPPPPHALLRASNPPSKYPINHNNMDDNVPDYIDDDDLFNEVEALPPLPMSKYGSNNGASSAMARQENVFPVRRSPLRAAAPSRNHDLFSDDFSDDVEMLQVAEDFEMQHSSSAENSSRSRLAPPAPRQILAPTSGNVGEPSRESTRSTSKKPASTGKKPSIPPELMRFQWSDEVRRALKDRFRMSGFRHNQLEAINATLAGKDAFVLMPTGGGKSLCYQLPAVIGSGKTSGVTIVLSPLLSLMQDQVDHLNALNIAASSFNSSTPAAARKHVLSLFHKPNPEHFLQLLYVTPEMINKSQQFLSGLTTLYRNKKFARIVIDEAHCVSQWGHDFRPDYKALGNVRRQFPNVPVMALTATATPNVIVDIMHNLSIEGCDVFSQSFNRPNLYYELRSKGKGCIDSIGALIRDNYSGQTGIVYTLSQKSTVSLAEKLRKDYGVSAHHYHAGIDADEKTQIQRDWQKGRIKVVVATIAFGMGIDKPDVRFVVHHYLPKSLEGYYQETGRAGRDGKQSDCYLYFGYGDIKNLRKFIDDSDGSYEQKERQRDMLQRMVGFCENQQSCRRTEILRYFGEDYNGNDCNKTCDNCRSDAHFNLTDFTEYAVAVLRIVQESDLITMVQCGDVLMGKRRSEHRSLDDIYGIAKNLKKHDVNMMIYRLLSEHALKEENKVNRHGMAIQYFKLGQFARDYFSGKKKLQVVIKVNDAAAVTQKTTKSKAATDKADKPARKTKTAKGKTAAGSSTEAAGKNKKKGSAAASAVLDQAEVDGEDDNDDGDSEFERYAGPVHVNGYAKDNFVVSDNDDDDDEFDPPPRPKATPRARAKSTASTTAPRQVQLQQYAYEEPQAQSSRTPSRKNQTPQRQQRLEELGGPIARDPRLSEANIDSIHSHIVVAFADEARRLEEKIRNEKGLRILFTETHLREMAIRWTDSIDKMRRIRGIDPDHVRRYGPKFVPLVQRFYATYQDMMGFGSDGPSGAGDDSPLLGPVGPARRPNNSASNNSNNNSSGPTQADFDAVVDLISSDEDEDDDHLFGSDDGGAGPSNYGNGNASRARAPAASAVAPDEAARWRAELETLQSQPTKSSGKSSGGGGGGGSRKSWGRKGFKRGGGSRSGSTSSRGRAASGGGGATGATKRKGAGASSAGASNRGGMGGSRAAGGGGSGIGMMPL</sequence>
<dbReference type="Pfam" id="PF09382">
    <property type="entry name" value="RQC"/>
    <property type="match status" value="1"/>
</dbReference>
<dbReference type="CDD" id="cd18794">
    <property type="entry name" value="SF2_C_RecQ"/>
    <property type="match status" value="1"/>
</dbReference>
<dbReference type="SUPFAM" id="SSF47819">
    <property type="entry name" value="HRDC-like"/>
    <property type="match status" value="1"/>
</dbReference>
<keyword evidence="8" id="KW-0238">DNA-binding</keyword>
<dbReference type="GO" id="GO:0016787">
    <property type="term" value="F:hydrolase activity"/>
    <property type="evidence" value="ECO:0007669"/>
    <property type="project" value="UniProtKB-KW"/>
</dbReference>
<dbReference type="eggNOG" id="KOG0351">
    <property type="taxonomic scope" value="Eukaryota"/>
</dbReference>
<feature type="compositionally biased region" description="Polar residues" evidence="13">
    <location>
        <begin position="348"/>
        <end position="357"/>
    </location>
</feature>
<feature type="compositionally biased region" description="Acidic residues" evidence="13">
    <location>
        <begin position="489"/>
        <end position="510"/>
    </location>
</feature>
<dbReference type="InterPro" id="IPR002464">
    <property type="entry name" value="DNA/RNA_helicase_DEAH_CS"/>
</dbReference>
<dbReference type="GO" id="GO:0000724">
    <property type="term" value="P:double-strand break repair via homologous recombination"/>
    <property type="evidence" value="ECO:0007669"/>
    <property type="project" value="TreeGrafter"/>
</dbReference>
<feature type="domain" description="HRDC" evidence="14">
    <location>
        <begin position="1618"/>
        <end position="1699"/>
    </location>
</feature>
<dbReference type="SUPFAM" id="SSF52540">
    <property type="entry name" value="P-loop containing nucleoside triphosphate hydrolases"/>
    <property type="match status" value="1"/>
</dbReference>
<evidence type="ECO:0000256" key="12">
    <source>
        <dbReference type="ARBA" id="ARBA00034808"/>
    </source>
</evidence>
<keyword evidence="7" id="KW-0067">ATP-binding</keyword>
<dbReference type="OMA" id="MAINWTT"/>
<dbReference type="HOGENOM" id="CLU_001103_16_0_1"/>
<dbReference type="FunFam" id="3.40.50.300:FF:001975">
    <property type="entry name" value="ATP-dependent DNA helicase"/>
    <property type="match status" value="1"/>
</dbReference>
<dbReference type="SUPFAM" id="SSF46785">
    <property type="entry name" value="Winged helix' DNA-binding domain"/>
    <property type="match status" value="1"/>
</dbReference>
<keyword evidence="6 17" id="KW-0347">Helicase</keyword>
<feature type="region of interest" description="Disordered" evidence="13">
    <location>
        <begin position="14"/>
        <end position="97"/>
    </location>
</feature>
<keyword evidence="5" id="KW-0378">Hydrolase</keyword>
<evidence type="ECO:0000313" key="18">
    <source>
        <dbReference type="Proteomes" id="UP000016923"/>
    </source>
</evidence>
<evidence type="ECO:0000256" key="4">
    <source>
        <dbReference type="ARBA" id="ARBA00022741"/>
    </source>
</evidence>
<dbReference type="InterPro" id="IPR004589">
    <property type="entry name" value="DNA_helicase_ATP-dep_RecQ"/>
</dbReference>
<evidence type="ECO:0000256" key="3">
    <source>
        <dbReference type="ARBA" id="ARBA00005446"/>
    </source>
</evidence>
<feature type="region of interest" description="Disordered" evidence="13">
    <location>
        <begin position="1444"/>
        <end position="1603"/>
    </location>
</feature>
<feature type="compositionally biased region" description="Low complexity" evidence="13">
    <location>
        <begin position="1727"/>
        <end position="1739"/>
    </location>
</feature>
<dbReference type="GO" id="GO:0043138">
    <property type="term" value="F:3'-5' DNA helicase activity"/>
    <property type="evidence" value="ECO:0007669"/>
    <property type="project" value="UniProtKB-EC"/>
</dbReference>
<keyword evidence="9" id="KW-0413">Isomerase</keyword>
<dbReference type="CDD" id="cd17920">
    <property type="entry name" value="DEXHc_RecQ"/>
    <property type="match status" value="1"/>
</dbReference>
<evidence type="ECO:0000259" key="14">
    <source>
        <dbReference type="PROSITE" id="PS50967"/>
    </source>
</evidence>
<feature type="region of interest" description="Disordered" evidence="13">
    <location>
        <begin position="473"/>
        <end position="543"/>
    </location>
</feature>
<dbReference type="SMART" id="SM00490">
    <property type="entry name" value="HELICc"/>
    <property type="match status" value="1"/>
</dbReference>
<keyword evidence="4" id="KW-0547">Nucleotide-binding</keyword>
<evidence type="ECO:0000256" key="10">
    <source>
        <dbReference type="ARBA" id="ARBA00023242"/>
    </source>
</evidence>
<feature type="compositionally biased region" description="Low complexity" evidence="13">
    <location>
        <begin position="1487"/>
        <end position="1496"/>
    </location>
</feature>
<dbReference type="PROSITE" id="PS00690">
    <property type="entry name" value="DEAH_ATP_HELICASE"/>
    <property type="match status" value="1"/>
</dbReference>
<comment type="similarity">
    <text evidence="3">Belongs to the helicase family. RecQ subfamily.</text>
</comment>
<keyword evidence="18" id="KW-1185">Reference proteome</keyword>
<dbReference type="GO" id="GO:0005634">
    <property type="term" value="C:nucleus"/>
    <property type="evidence" value="ECO:0007669"/>
    <property type="project" value="UniProtKB-SubCell"/>
</dbReference>
<dbReference type="PROSITE" id="PS50967">
    <property type="entry name" value="HRDC"/>
    <property type="match status" value="1"/>
</dbReference>
<feature type="compositionally biased region" description="Low complexity" evidence="13">
    <location>
        <begin position="358"/>
        <end position="382"/>
    </location>
</feature>
<dbReference type="SMART" id="SM00487">
    <property type="entry name" value="DEXDc"/>
    <property type="match status" value="1"/>
</dbReference>
<feature type="domain" description="Helicase ATP-binding" evidence="15">
    <location>
        <begin position="933"/>
        <end position="1114"/>
    </location>
</feature>
<feature type="compositionally biased region" description="Polar residues" evidence="13">
    <location>
        <begin position="1578"/>
        <end position="1595"/>
    </location>
</feature>
<accession>S3BU58</accession>
<dbReference type="Gene3D" id="3.40.50.300">
    <property type="entry name" value="P-loop containing nucleotide triphosphate hydrolases"/>
    <property type="match status" value="2"/>
</dbReference>
<evidence type="ECO:0000256" key="2">
    <source>
        <dbReference type="ARBA" id="ARBA00004123"/>
    </source>
</evidence>
<comment type="cofactor">
    <cofactor evidence="1">
        <name>Zn(2+)</name>
        <dbReference type="ChEBI" id="CHEBI:29105"/>
    </cofactor>
</comment>
<feature type="compositionally biased region" description="Polar residues" evidence="13">
    <location>
        <begin position="78"/>
        <end position="93"/>
    </location>
</feature>
<dbReference type="PROSITE" id="PS51194">
    <property type="entry name" value="HELICASE_CTER"/>
    <property type="match status" value="1"/>
</dbReference>
<dbReference type="Proteomes" id="UP000016923">
    <property type="component" value="Unassembled WGS sequence"/>
</dbReference>
<evidence type="ECO:0000256" key="1">
    <source>
        <dbReference type="ARBA" id="ARBA00001947"/>
    </source>
</evidence>
<feature type="compositionally biased region" description="Basic and acidic residues" evidence="13">
    <location>
        <begin position="312"/>
        <end position="327"/>
    </location>
</feature>
<dbReference type="PANTHER" id="PTHR13710:SF153">
    <property type="entry name" value="RECQ-LIKE DNA HELICASE BLM"/>
    <property type="match status" value="1"/>
</dbReference>
<dbReference type="InterPro" id="IPR014001">
    <property type="entry name" value="Helicase_ATP-bd"/>
</dbReference>
<evidence type="ECO:0000259" key="16">
    <source>
        <dbReference type="PROSITE" id="PS51194"/>
    </source>
</evidence>
<dbReference type="GO" id="GO:0003677">
    <property type="term" value="F:DNA binding"/>
    <property type="evidence" value="ECO:0007669"/>
    <property type="project" value="UniProtKB-KW"/>
</dbReference>
<name>S3BU58_OPHP1</name>
<dbReference type="GO" id="GO:0005694">
    <property type="term" value="C:chromosome"/>
    <property type="evidence" value="ECO:0007669"/>
    <property type="project" value="TreeGrafter"/>
</dbReference>
<feature type="region of interest" description="Disordered" evidence="13">
    <location>
        <begin position="1704"/>
        <end position="1744"/>
    </location>
</feature>
<feature type="region of interest" description="Disordered" evidence="13">
    <location>
        <begin position="845"/>
        <end position="903"/>
    </location>
</feature>
<evidence type="ECO:0000256" key="7">
    <source>
        <dbReference type="ARBA" id="ARBA00022840"/>
    </source>
</evidence>
<feature type="region of interest" description="Disordered" evidence="13">
    <location>
        <begin position="250"/>
        <end position="417"/>
    </location>
</feature>
<evidence type="ECO:0000256" key="13">
    <source>
        <dbReference type="SAM" id="MobiDB-lite"/>
    </source>
</evidence>
<feature type="region of interest" description="Disordered" evidence="13">
    <location>
        <begin position="157"/>
        <end position="234"/>
    </location>
</feature>
<dbReference type="OrthoDB" id="10261556at2759"/>
<dbReference type="Gene3D" id="1.10.150.80">
    <property type="entry name" value="HRDC domain"/>
    <property type="match status" value="1"/>
</dbReference>
<feature type="compositionally biased region" description="Low complexity" evidence="13">
    <location>
        <begin position="848"/>
        <end position="857"/>
    </location>
</feature>
<dbReference type="PANTHER" id="PTHR13710">
    <property type="entry name" value="DNA HELICASE RECQ FAMILY MEMBER"/>
    <property type="match status" value="1"/>
</dbReference>
<feature type="compositionally biased region" description="Low complexity" evidence="13">
    <location>
        <begin position="1782"/>
        <end position="1796"/>
    </location>
</feature>
<dbReference type="InterPro" id="IPR027417">
    <property type="entry name" value="P-loop_NTPase"/>
</dbReference>
<dbReference type="InterPro" id="IPR011545">
    <property type="entry name" value="DEAD/DEAH_box_helicase_dom"/>
</dbReference>
<dbReference type="SMART" id="SM00956">
    <property type="entry name" value="RQC"/>
    <property type="match status" value="1"/>
</dbReference>
<feature type="compositionally biased region" description="Polar residues" evidence="13">
    <location>
        <begin position="157"/>
        <end position="175"/>
    </location>
</feature>
<feature type="compositionally biased region" description="Basic and acidic residues" evidence="13">
    <location>
        <begin position="1451"/>
        <end position="1460"/>
    </location>
</feature>
<evidence type="ECO:0000259" key="15">
    <source>
        <dbReference type="PROSITE" id="PS51192"/>
    </source>
</evidence>
<dbReference type="GO" id="GO:0005524">
    <property type="term" value="F:ATP binding"/>
    <property type="evidence" value="ECO:0007669"/>
    <property type="project" value="UniProtKB-KW"/>
</dbReference>
<gene>
    <name evidence="17" type="ORF">F503_06328</name>
</gene>
<feature type="compositionally biased region" description="Acidic residues" evidence="13">
    <location>
        <begin position="1497"/>
        <end position="1510"/>
    </location>
</feature>
<proteinExistence type="inferred from homology"/>
<dbReference type="EC" id="5.6.2.4" evidence="12"/>
<evidence type="ECO:0000256" key="5">
    <source>
        <dbReference type="ARBA" id="ARBA00022801"/>
    </source>
</evidence>
<evidence type="ECO:0000256" key="8">
    <source>
        <dbReference type="ARBA" id="ARBA00023125"/>
    </source>
</evidence>
<feature type="region of interest" description="Disordered" evidence="13">
    <location>
        <begin position="716"/>
        <end position="745"/>
    </location>
</feature>
<dbReference type="VEuPathDB" id="FungiDB:F503_06328"/>
<dbReference type="FunFam" id="3.40.50.300:FF:000537">
    <property type="entry name" value="Bloom syndrome RecQ-like helicase"/>
    <property type="match status" value="1"/>
</dbReference>
<evidence type="ECO:0000256" key="6">
    <source>
        <dbReference type="ARBA" id="ARBA00022806"/>
    </source>
</evidence>
<feature type="compositionally biased region" description="Basic and acidic residues" evidence="13">
    <location>
        <begin position="263"/>
        <end position="278"/>
    </location>
</feature>
<feature type="compositionally biased region" description="Polar residues" evidence="13">
    <location>
        <begin position="27"/>
        <end position="48"/>
    </location>
</feature>
<dbReference type="PROSITE" id="PS51192">
    <property type="entry name" value="HELICASE_ATP_BIND_1"/>
    <property type="match status" value="1"/>
</dbReference>
<dbReference type="InterPro" id="IPR001650">
    <property type="entry name" value="Helicase_C-like"/>
</dbReference>
<dbReference type="InterPro" id="IPR036388">
    <property type="entry name" value="WH-like_DNA-bd_sf"/>
</dbReference>
<feature type="compositionally biased region" description="Gly residues" evidence="13">
    <location>
        <begin position="1879"/>
        <end position="1901"/>
    </location>
</feature>
<dbReference type="InterPro" id="IPR018982">
    <property type="entry name" value="RQC_domain"/>
</dbReference>
<organism evidence="17 18">
    <name type="scientific">Ophiostoma piceae (strain UAMH 11346)</name>
    <name type="common">Sap stain fungus</name>
    <dbReference type="NCBI Taxonomy" id="1262450"/>
    <lineage>
        <taxon>Eukaryota</taxon>
        <taxon>Fungi</taxon>
        <taxon>Dikarya</taxon>
        <taxon>Ascomycota</taxon>
        <taxon>Pezizomycotina</taxon>
        <taxon>Sordariomycetes</taxon>
        <taxon>Sordariomycetidae</taxon>
        <taxon>Ophiostomatales</taxon>
        <taxon>Ophiostomataceae</taxon>
        <taxon>Ophiostoma</taxon>
    </lineage>
</organism>
<feature type="compositionally biased region" description="Low complexity" evidence="13">
    <location>
        <begin position="1845"/>
        <end position="1854"/>
    </location>
</feature>
<feature type="region of interest" description="Disordered" evidence="13">
    <location>
        <begin position="1758"/>
        <end position="1901"/>
    </location>
</feature>
<dbReference type="GO" id="GO:0005737">
    <property type="term" value="C:cytoplasm"/>
    <property type="evidence" value="ECO:0007669"/>
    <property type="project" value="TreeGrafter"/>
</dbReference>
<evidence type="ECO:0000256" key="9">
    <source>
        <dbReference type="ARBA" id="ARBA00023235"/>
    </source>
</evidence>
<evidence type="ECO:0000313" key="17">
    <source>
        <dbReference type="EMBL" id="EPE04779.1"/>
    </source>
</evidence>
<dbReference type="GO" id="GO:0006260">
    <property type="term" value="P:DNA replication"/>
    <property type="evidence" value="ECO:0007669"/>
    <property type="project" value="InterPro"/>
</dbReference>
<dbReference type="STRING" id="1262450.S3BU58"/>
<dbReference type="Pfam" id="PF16124">
    <property type="entry name" value="RecQ_Zn_bind"/>
    <property type="match status" value="1"/>
</dbReference>
<feature type="compositionally biased region" description="Acidic residues" evidence="13">
    <location>
        <begin position="1533"/>
        <end position="1542"/>
    </location>
</feature>
<evidence type="ECO:0000256" key="11">
    <source>
        <dbReference type="ARBA" id="ARBA00034617"/>
    </source>
</evidence>
<dbReference type="InterPro" id="IPR044876">
    <property type="entry name" value="HRDC_dom_sf"/>
</dbReference>
<dbReference type="GO" id="GO:0009378">
    <property type="term" value="F:four-way junction helicase activity"/>
    <property type="evidence" value="ECO:0007669"/>
    <property type="project" value="TreeGrafter"/>
</dbReference>
<feature type="compositionally biased region" description="Low complexity" evidence="13">
    <location>
        <begin position="1468"/>
        <end position="1479"/>
    </location>
</feature>
<dbReference type="InterPro" id="IPR010997">
    <property type="entry name" value="HRDC-like_sf"/>
</dbReference>
<dbReference type="InterPro" id="IPR036390">
    <property type="entry name" value="WH_DNA-bd_sf"/>
</dbReference>
<dbReference type="Pfam" id="PF00570">
    <property type="entry name" value="HRDC"/>
    <property type="match status" value="1"/>
</dbReference>
<reference evidence="17 18" key="1">
    <citation type="journal article" date="2013" name="BMC Genomics">
        <title>The genome and transcriptome of the pine saprophyte Ophiostoma piceae, and a comparison with the bark beetle-associated pine pathogen Grosmannia clavigera.</title>
        <authorList>
            <person name="Haridas S."/>
            <person name="Wang Y."/>
            <person name="Lim L."/>
            <person name="Massoumi Alamouti S."/>
            <person name="Jackman S."/>
            <person name="Docking R."/>
            <person name="Robertson G."/>
            <person name="Birol I."/>
            <person name="Bohlmann J."/>
            <person name="Breuil C."/>
        </authorList>
    </citation>
    <scope>NUCLEOTIDE SEQUENCE [LARGE SCALE GENOMIC DNA]</scope>
    <source>
        <strain evidence="17 18">UAMH 11346</strain>
    </source>
</reference>
<keyword evidence="10" id="KW-0539">Nucleus</keyword>